<organism evidence="2 3">
    <name type="scientific">Celerinatantimonas yamalensis</name>
    <dbReference type="NCBI Taxonomy" id="559956"/>
    <lineage>
        <taxon>Bacteria</taxon>
        <taxon>Pseudomonadati</taxon>
        <taxon>Pseudomonadota</taxon>
        <taxon>Gammaproteobacteria</taxon>
        <taxon>Celerinatantimonadaceae</taxon>
        <taxon>Celerinatantimonas</taxon>
    </lineage>
</organism>
<feature type="transmembrane region" description="Helical" evidence="1">
    <location>
        <begin position="147"/>
        <end position="169"/>
    </location>
</feature>
<sequence>MSQRSYLFINVMGYQLSWWLLVCLNNNIYALLCAALSVVTYLACERARFASGLILIGTVLIGSGVDSLLAVSGVYGPVWQAQGIPIWLVALWFSFATLLNISLKWLQERLVLAAFLGSIGGASSYWAGSQLGAIDTLNAGDIGVLMIVWLILTPLLLYFCKLMTCVWPLSRDE</sequence>
<keyword evidence="3" id="KW-1185">Reference proteome</keyword>
<keyword evidence="1" id="KW-0472">Membrane</keyword>
<dbReference type="EMBL" id="JBEQCT010000008">
    <property type="protein sequence ID" value="MFM2486477.1"/>
    <property type="molecule type" value="Genomic_DNA"/>
</dbReference>
<feature type="transmembrane region" description="Helical" evidence="1">
    <location>
        <begin position="54"/>
        <end position="78"/>
    </location>
</feature>
<evidence type="ECO:0000256" key="1">
    <source>
        <dbReference type="SAM" id="Phobius"/>
    </source>
</evidence>
<keyword evidence="1" id="KW-1133">Transmembrane helix</keyword>
<feature type="transmembrane region" description="Helical" evidence="1">
    <location>
        <begin position="84"/>
        <end position="103"/>
    </location>
</feature>
<evidence type="ECO:0000313" key="2">
    <source>
        <dbReference type="EMBL" id="MFM2486477.1"/>
    </source>
</evidence>
<comment type="caution">
    <text evidence="2">The sequence shown here is derived from an EMBL/GenBank/DDBJ whole genome shotgun (WGS) entry which is preliminary data.</text>
</comment>
<feature type="transmembrane region" description="Helical" evidence="1">
    <location>
        <begin position="16"/>
        <end position="42"/>
    </location>
</feature>
<reference evidence="2 3" key="1">
    <citation type="journal article" date="2013" name="Int. J. Syst. Evol. Microbiol.">
        <title>Celerinatantimonas yamalensis sp. nov., a cold-adapted diazotrophic bacterium from a cold permafrost brine.</title>
        <authorList>
            <person name="Shcherbakova V."/>
            <person name="Chuvilskaya N."/>
            <person name="Rivkina E."/>
            <person name="Demidov N."/>
            <person name="Uchaeva V."/>
            <person name="Suetin S."/>
            <person name="Suzina N."/>
            <person name="Gilichinsky D."/>
        </authorList>
    </citation>
    <scope>NUCLEOTIDE SEQUENCE [LARGE SCALE GENOMIC DNA]</scope>
    <source>
        <strain evidence="2 3">C7</strain>
    </source>
</reference>
<dbReference type="InterPro" id="IPR021306">
    <property type="entry name" value="DUF2878"/>
</dbReference>
<protein>
    <submittedName>
        <fullName evidence="2">DUF2878 domain-containing protein</fullName>
    </submittedName>
</protein>
<name>A0ABW9GA90_9GAMM</name>
<keyword evidence="1" id="KW-0812">Transmembrane</keyword>
<accession>A0ABW9GA90</accession>
<proteinExistence type="predicted"/>
<dbReference type="Proteomes" id="UP001629953">
    <property type="component" value="Unassembled WGS sequence"/>
</dbReference>
<feature type="transmembrane region" description="Helical" evidence="1">
    <location>
        <begin position="110"/>
        <end position="127"/>
    </location>
</feature>
<dbReference type="Pfam" id="PF11086">
    <property type="entry name" value="DUF2878"/>
    <property type="match status" value="1"/>
</dbReference>
<gene>
    <name evidence="2" type="ORF">ABUE30_15705</name>
</gene>
<evidence type="ECO:0000313" key="3">
    <source>
        <dbReference type="Proteomes" id="UP001629953"/>
    </source>
</evidence>
<dbReference type="RefSeq" id="WP_408624772.1">
    <property type="nucleotide sequence ID" value="NZ_JBEQCT010000008.1"/>
</dbReference>